<dbReference type="InterPro" id="IPR000485">
    <property type="entry name" value="AsnC-type_HTH_dom"/>
</dbReference>
<dbReference type="STRING" id="211114.SAMN04489726_0548"/>
<name>A0A1G9RMR0_ALLAB</name>
<evidence type="ECO:0000256" key="1">
    <source>
        <dbReference type="ARBA" id="ARBA00023015"/>
    </source>
</evidence>
<proteinExistence type="predicted"/>
<dbReference type="PANTHER" id="PTHR30154:SF53">
    <property type="entry name" value="HTH-TYPE TRANSCRIPTIONAL REGULATOR LRPC"/>
    <property type="match status" value="1"/>
</dbReference>
<dbReference type="SUPFAM" id="SSF54909">
    <property type="entry name" value="Dimeric alpha+beta barrel"/>
    <property type="match status" value="1"/>
</dbReference>
<reference evidence="5 6" key="1">
    <citation type="submission" date="2016-10" db="EMBL/GenBank/DDBJ databases">
        <authorList>
            <person name="de Groot N.N."/>
        </authorList>
    </citation>
    <scope>NUCLEOTIDE SEQUENCE [LARGE SCALE GENOMIC DNA]</scope>
    <source>
        <strain evidence="5 6">DSM 44149</strain>
    </source>
</reference>
<dbReference type="Proteomes" id="UP000183376">
    <property type="component" value="Chromosome I"/>
</dbReference>
<dbReference type="Pfam" id="PF13404">
    <property type="entry name" value="HTH_AsnC-type"/>
    <property type="match status" value="1"/>
</dbReference>
<dbReference type="PANTHER" id="PTHR30154">
    <property type="entry name" value="LEUCINE-RESPONSIVE REGULATORY PROTEIN"/>
    <property type="match status" value="1"/>
</dbReference>
<protein>
    <submittedName>
        <fullName evidence="5">DNA-binding transcriptional regulator, Lrp family</fullName>
    </submittedName>
</protein>
<dbReference type="GO" id="GO:0043200">
    <property type="term" value="P:response to amino acid"/>
    <property type="evidence" value="ECO:0007669"/>
    <property type="project" value="TreeGrafter"/>
</dbReference>
<dbReference type="SUPFAM" id="SSF46785">
    <property type="entry name" value="Winged helix' DNA-binding domain"/>
    <property type="match status" value="1"/>
</dbReference>
<dbReference type="Gene3D" id="3.30.70.920">
    <property type="match status" value="1"/>
</dbReference>
<dbReference type="InterPro" id="IPR036390">
    <property type="entry name" value="WH_DNA-bd_sf"/>
</dbReference>
<evidence type="ECO:0000256" key="2">
    <source>
        <dbReference type="ARBA" id="ARBA00023125"/>
    </source>
</evidence>
<keyword evidence="3" id="KW-0804">Transcription</keyword>
<dbReference type="PROSITE" id="PS50956">
    <property type="entry name" value="HTH_ASNC_2"/>
    <property type="match status" value="1"/>
</dbReference>
<dbReference type="OrthoDB" id="9809462at2"/>
<evidence type="ECO:0000313" key="5">
    <source>
        <dbReference type="EMBL" id="SDM24217.1"/>
    </source>
</evidence>
<dbReference type="GO" id="GO:0043565">
    <property type="term" value="F:sequence-specific DNA binding"/>
    <property type="evidence" value="ECO:0007669"/>
    <property type="project" value="InterPro"/>
</dbReference>
<feature type="domain" description="HTH asnC-type" evidence="4">
    <location>
        <begin position="1"/>
        <end position="62"/>
    </location>
</feature>
<accession>A0A1G9RMR0</accession>
<dbReference type="Gene3D" id="1.10.10.10">
    <property type="entry name" value="Winged helix-like DNA-binding domain superfamily/Winged helix DNA-binding domain"/>
    <property type="match status" value="1"/>
</dbReference>
<dbReference type="eggNOG" id="COG1522">
    <property type="taxonomic scope" value="Bacteria"/>
</dbReference>
<dbReference type="GO" id="GO:0005829">
    <property type="term" value="C:cytosol"/>
    <property type="evidence" value="ECO:0007669"/>
    <property type="project" value="TreeGrafter"/>
</dbReference>
<dbReference type="AlphaFoldDB" id="A0A1G9RMR0"/>
<dbReference type="InterPro" id="IPR019888">
    <property type="entry name" value="Tscrpt_reg_AsnC-like"/>
</dbReference>
<sequence>MDRLDRELLALLQEDATQSYATLGKTIGLSTTAAHDRVRKLRESGVIRRTTVEVDPAACGRPVSAFALVDGTAWLGEPAVGEALAAIAEIEQAHIVAGSASLLVKIRASSNEHLQQVLRRIYDVDGVGGTKTIVVLETFFERAFDPREQS</sequence>
<dbReference type="InterPro" id="IPR036388">
    <property type="entry name" value="WH-like_DNA-bd_sf"/>
</dbReference>
<dbReference type="SMART" id="SM00344">
    <property type="entry name" value="HTH_ASNC"/>
    <property type="match status" value="1"/>
</dbReference>
<keyword evidence="6" id="KW-1185">Reference proteome</keyword>
<dbReference type="InterPro" id="IPR011008">
    <property type="entry name" value="Dimeric_a/b-barrel"/>
</dbReference>
<gene>
    <name evidence="5" type="ORF">SAMN04489726_0548</name>
</gene>
<evidence type="ECO:0000256" key="3">
    <source>
        <dbReference type="ARBA" id="ARBA00023163"/>
    </source>
</evidence>
<organism evidence="5 6">
    <name type="scientific">Allokutzneria albata</name>
    <name type="common">Kibdelosporangium albatum</name>
    <dbReference type="NCBI Taxonomy" id="211114"/>
    <lineage>
        <taxon>Bacteria</taxon>
        <taxon>Bacillati</taxon>
        <taxon>Actinomycetota</taxon>
        <taxon>Actinomycetes</taxon>
        <taxon>Pseudonocardiales</taxon>
        <taxon>Pseudonocardiaceae</taxon>
        <taxon>Allokutzneria</taxon>
    </lineage>
</organism>
<dbReference type="InterPro" id="IPR019887">
    <property type="entry name" value="Tscrpt_reg_AsnC/Lrp_C"/>
</dbReference>
<dbReference type="Pfam" id="PF01037">
    <property type="entry name" value="AsnC_trans_reg"/>
    <property type="match status" value="1"/>
</dbReference>
<dbReference type="EMBL" id="LT629701">
    <property type="protein sequence ID" value="SDM24217.1"/>
    <property type="molecule type" value="Genomic_DNA"/>
</dbReference>
<dbReference type="RefSeq" id="WP_030433625.1">
    <property type="nucleotide sequence ID" value="NZ_JOEF01000048.1"/>
</dbReference>
<evidence type="ECO:0000313" key="6">
    <source>
        <dbReference type="Proteomes" id="UP000183376"/>
    </source>
</evidence>
<keyword evidence="2 5" id="KW-0238">DNA-binding</keyword>
<keyword evidence="1" id="KW-0805">Transcription regulation</keyword>
<evidence type="ECO:0000259" key="4">
    <source>
        <dbReference type="PROSITE" id="PS50956"/>
    </source>
</evidence>
<dbReference type="PRINTS" id="PR00033">
    <property type="entry name" value="HTHASNC"/>
</dbReference>